<geneLocation type="plasmid" evidence="4">
    <name>ppz02</name>
</geneLocation>
<dbReference type="Gene3D" id="1.20.58.430">
    <property type="entry name" value="Type IV secretion system, VirB5-domain"/>
    <property type="match status" value="1"/>
</dbReference>
<feature type="signal peptide" evidence="2">
    <location>
        <begin position="1"/>
        <end position="20"/>
    </location>
</feature>
<feature type="chain" id="PRO_5014149538" description="Conjugal transfer protein TraF" evidence="2">
    <location>
        <begin position="21"/>
        <end position="266"/>
    </location>
</feature>
<protein>
    <recommendedName>
        <fullName evidence="5">Conjugal transfer protein TraF</fullName>
    </recommendedName>
</protein>
<organism evidence="3 4">
    <name type="scientific">Paracoccus zhejiangensis</name>
    <dbReference type="NCBI Taxonomy" id="1077935"/>
    <lineage>
        <taxon>Bacteria</taxon>
        <taxon>Pseudomonadati</taxon>
        <taxon>Pseudomonadota</taxon>
        <taxon>Alphaproteobacteria</taxon>
        <taxon>Rhodobacterales</taxon>
        <taxon>Paracoccaceae</taxon>
        <taxon>Paracoccus</taxon>
    </lineage>
</organism>
<evidence type="ECO:0000313" key="3">
    <source>
        <dbReference type="EMBL" id="AUH66808.1"/>
    </source>
</evidence>
<keyword evidence="2" id="KW-0732">Signal</keyword>
<evidence type="ECO:0000256" key="1">
    <source>
        <dbReference type="SAM" id="Coils"/>
    </source>
</evidence>
<dbReference type="AlphaFoldDB" id="A0A2H5F5H5"/>
<dbReference type="Proteomes" id="UP000234530">
    <property type="component" value="Plasmid pPZ02"/>
</dbReference>
<dbReference type="SUPFAM" id="SSF101082">
    <property type="entry name" value="Typo IV secretion system protein TraC"/>
    <property type="match status" value="1"/>
</dbReference>
<dbReference type="InterPro" id="IPR014158">
    <property type="entry name" value="T4SS_VirB5"/>
</dbReference>
<gene>
    <name evidence="3" type="ORF">CX676_21150</name>
</gene>
<evidence type="ECO:0000256" key="2">
    <source>
        <dbReference type="SAM" id="SignalP"/>
    </source>
</evidence>
<dbReference type="InterPro" id="IPR023220">
    <property type="entry name" value="T4SS_VirB5-domain"/>
</dbReference>
<accession>A0A2H5F5H5</accession>
<dbReference type="Pfam" id="PF07996">
    <property type="entry name" value="T4SS"/>
    <property type="match status" value="1"/>
</dbReference>
<sequence length="266" mass="27965">MSLTRMAGGLAMLSITALLAAPSAVGQGVPTIDVTSIAKLQEMIAEQKLQLREQIAQNVKLDEQTLKLVEQIRTLDAQLDALRDGLTLADLGLDPASFLRDILPGFSDLSRSLEAARAGNWSGVLANASQIGGSSVSGYVDKTFKQSGIARSDVDALAESEDPSAARIGNQANLGAFLSVAAESSSQAARESLTRMDGFMQQIGDTGNLKEAIDLNTRVTGELGIALANIWAMEAVQTVSLGEAGIMDAATAAEEEKYLTIKLPED</sequence>
<dbReference type="KEGG" id="pzh:CX676_21150"/>
<keyword evidence="1" id="KW-0175">Coiled coil</keyword>
<reference evidence="3 4" key="1">
    <citation type="journal article" date="2013" name="Antonie Van Leeuwenhoek">
        <title>Paracoccus zhejiangensis sp. nov., isolated from activated sludge in wastewater-treatment system.</title>
        <authorList>
            <person name="Wu Z.G."/>
            <person name="Zhang D.F."/>
            <person name="Liu Y.L."/>
            <person name="Wang F."/>
            <person name="Jiang X."/>
            <person name="Li C."/>
            <person name="Li S.P."/>
            <person name="Hong Q."/>
            <person name="Li W.J."/>
        </authorList>
    </citation>
    <scope>NUCLEOTIDE SEQUENCE [LARGE SCALE GENOMIC DNA]</scope>
    <source>
        <strain evidence="3 4">J6</strain>
        <plasmid evidence="4">Plasmid ppz02</plasmid>
    </source>
</reference>
<feature type="coiled-coil region" evidence="1">
    <location>
        <begin position="37"/>
        <end position="64"/>
    </location>
</feature>
<evidence type="ECO:0000313" key="4">
    <source>
        <dbReference type="Proteomes" id="UP000234530"/>
    </source>
</evidence>
<dbReference type="OrthoDB" id="8100773at2"/>
<name>A0A2H5F5H5_9RHOB</name>
<evidence type="ECO:0008006" key="5">
    <source>
        <dbReference type="Google" id="ProtNLM"/>
    </source>
</evidence>
<proteinExistence type="predicted"/>
<keyword evidence="4" id="KW-1185">Reference proteome</keyword>
<keyword evidence="3" id="KW-0614">Plasmid</keyword>
<dbReference type="EMBL" id="CP025432">
    <property type="protein sequence ID" value="AUH66808.1"/>
    <property type="molecule type" value="Genomic_DNA"/>
</dbReference>
<dbReference type="RefSeq" id="WP_101754772.1">
    <property type="nucleotide sequence ID" value="NZ_CP025432.1"/>
</dbReference>